<dbReference type="GO" id="GO:0000049">
    <property type="term" value="F:tRNA binding"/>
    <property type="evidence" value="ECO:0007669"/>
    <property type="project" value="InterPro"/>
</dbReference>
<dbReference type="InterPro" id="IPR014729">
    <property type="entry name" value="Rossmann-like_a/b/a_fold"/>
</dbReference>
<dbReference type="Pfam" id="PF10288">
    <property type="entry name" value="CTU2"/>
    <property type="match status" value="1"/>
</dbReference>
<comment type="pathway">
    <text evidence="3">tRNA modification; 5-methoxycarbonylmethyl-2-thiouridine-tRNA biosynthesis.</text>
</comment>
<dbReference type="Proteomes" id="UP000717515">
    <property type="component" value="Unassembled WGS sequence"/>
</dbReference>
<dbReference type="SUPFAM" id="SSF52402">
    <property type="entry name" value="Adenine nucleotide alpha hydrolases-like"/>
    <property type="match status" value="1"/>
</dbReference>
<dbReference type="PANTHER" id="PTHR20882:SF14">
    <property type="entry name" value="CYTOPLASMIC TRNA 2-THIOLATION PROTEIN 2"/>
    <property type="match status" value="1"/>
</dbReference>
<gene>
    <name evidence="3" type="primary">NCS2</name>
    <name evidence="3" type="synonym">CTU2</name>
    <name evidence="4" type="ORF">KVV02_004198</name>
</gene>
<comment type="function">
    <text evidence="3">Plays a central role in 2-thiolation of mcm(5)S(2)U at tRNA wobble positions of tRNA(Lys), tRNA(Glu) and tRNA(Gln). May act by forming a heterodimer with NCS6 that ligates sulfur from thiocarboxylated URM1 onto the uridine of tRNAs at wobble position. Prior mcm(5) tRNA modification by the elongator complex is required for 2-thiolation. May also be involved in protein urmylation.</text>
</comment>
<dbReference type="GO" id="GO:0002143">
    <property type="term" value="P:tRNA wobble position uridine thiolation"/>
    <property type="evidence" value="ECO:0007669"/>
    <property type="project" value="TreeGrafter"/>
</dbReference>
<comment type="subcellular location">
    <subcellularLocation>
        <location evidence="3">Cytoplasm</location>
    </subcellularLocation>
</comment>
<dbReference type="GO" id="GO:0032447">
    <property type="term" value="P:protein urmylation"/>
    <property type="evidence" value="ECO:0007669"/>
    <property type="project" value="UniProtKB-UniRule"/>
</dbReference>
<dbReference type="InterPro" id="IPR019407">
    <property type="entry name" value="CTU2"/>
</dbReference>
<sequence>MSLYTTPKDSRFLINPYLSQSLTHLSEHAAMTLFSLKNVSVGSSQTVFNPDGNPVADSVKMTMRSSSIGCNSVNLQFYFDPYDWSFPPDLIIQGFLLSPSLTDLGLDETWDHEDPRNLSNVLGKLSRMMQHDERQRVKMCDNERIQVEYVSLDENGEMDCSLIPGVDGPTKVVFAVPFFIAYAQQGKQKQLKVVAKIQYLISSLVPNDVTAAKSKLEVLSAFEHPDILQGVPEIAKHEPITSYMERASRRVQDFFERQERAQKMRKEFIETMVITFRENLLECDIMNHTYASFMFTVQKEKPATAIATFYVADTFPEIYPKLTLTSPMMPSDCFKPAPAPEVIPIRRYSPRWDADRIVKEIWEQLWEDIPHYHAKMVQLSSSAASLPYTAMSCSVEEPTMTVAEKRAKSRAVHAGFCCKCKSEKSTIIVRYAEYCDPCFLIALDSKFRTALRNARPYRVTNPENVMLAFSGGSSSRSLIHLFDVFHSLPPEVATNKQQPKIYNNIHVCHIDESCLIEPGQGQGQDQDQNSLTQSTMEQARSIAAGYGYEFHGVHIEDIYNPEWTDSRCFDAVATLITSLPKDQLTISGQAPELLSKILPLSTTPSGRSTLSRQERINKLNALLGACTTLTAKETILQHLRSSLLVQMTKRAQCTILALGDSATRVAIQIIGLTAIGRGYSLPHETSLLSDWIQDCKVIRPLKDCLVKELDTFCTLRQLELIEKHEAQLEWTMRTKAEIKSIDRLTQEFITGLDKEFPSTVATVCRTAAKLTAPGATYQDRCPLCHG</sequence>
<evidence type="ECO:0000313" key="5">
    <source>
        <dbReference type="Proteomes" id="UP000717515"/>
    </source>
</evidence>
<reference evidence="4" key="1">
    <citation type="submission" date="2021-07" db="EMBL/GenBank/DDBJ databases">
        <title>Draft genome of Mortierella alpina, strain LL118, isolated from an aspen leaf litter sample.</title>
        <authorList>
            <person name="Yang S."/>
            <person name="Vinatzer B.A."/>
        </authorList>
    </citation>
    <scope>NUCLEOTIDE SEQUENCE</scope>
    <source>
        <strain evidence="4">LL118</strain>
    </source>
</reference>
<dbReference type="AlphaFoldDB" id="A0A9P7ZXK1"/>
<comment type="caution">
    <text evidence="4">The sequence shown here is derived from an EMBL/GenBank/DDBJ whole genome shotgun (WGS) entry which is preliminary data.</text>
</comment>
<dbReference type="EMBL" id="JAIFTL010000274">
    <property type="protein sequence ID" value="KAG9320608.1"/>
    <property type="molecule type" value="Genomic_DNA"/>
</dbReference>
<keyword evidence="1 3" id="KW-0963">Cytoplasm</keyword>
<evidence type="ECO:0000313" key="4">
    <source>
        <dbReference type="EMBL" id="KAG9320608.1"/>
    </source>
</evidence>
<dbReference type="Pfam" id="PF06113">
    <property type="entry name" value="BRE"/>
    <property type="match status" value="1"/>
</dbReference>
<organism evidence="4 5">
    <name type="scientific">Mortierella alpina</name>
    <name type="common">Oleaginous fungus</name>
    <name type="synonym">Mortierella renispora</name>
    <dbReference type="NCBI Taxonomy" id="64518"/>
    <lineage>
        <taxon>Eukaryota</taxon>
        <taxon>Fungi</taxon>
        <taxon>Fungi incertae sedis</taxon>
        <taxon>Mucoromycota</taxon>
        <taxon>Mortierellomycotina</taxon>
        <taxon>Mortierellomycetes</taxon>
        <taxon>Mortierellales</taxon>
        <taxon>Mortierellaceae</taxon>
        <taxon>Mortierella</taxon>
    </lineage>
</organism>
<proteinExistence type="inferred from homology"/>
<name>A0A9P7ZXK1_MORAP</name>
<dbReference type="GO" id="GO:0070552">
    <property type="term" value="C:BRISC complex"/>
    <property type="evidence" value="ECO:0007669"/>
    <property type="project" value="InterPro"/>
</dbReference>
<evidence type="ECO:0000256" key="1">
    <source>
        <dbReference type="ARBA" id="ARBA00022490"/>
    </source>
</evidence>
<dbReference type="PANTHER" id="PTHR20882">
    <property type="entry name" value="CYTOPLASMIC TRNA 2-THIOLATION PROTEIN 2"/>
    <property type="match status" value="1"/>
</dbReference>
<dbReference type="GO" id="GO:0016783">
    <property type="term" value="F:sulfurtransferase activity"/>
    <property type="evidence" value="ECO:0007669"/>
    <property type="project" value="TreeGrafter"/>
</dbReference>
<protein>
    <recommendedName>
        <fullName evidence="3">Cytoplasmic tRNA 2-thiolation protein 2</fullName>
    </recommendedName>
</protein>
<evidence type="ECO:0000256" key="2">
    <source>
        <dbReference type="ARBA" id="ARBA00022694"/>
    </source>
</evidence>
<keyword evidence="2 3" id="KW-0819">tRNA processing</keyword>
<dbReference type="GO" id="GO:0005829">
    <property type="term" value="C:cytosol"/>
    <property type="evidence" value="ECO:0007669"/>
    <property type="project" value="TreeGrafter"/>
</dbReference>
<comment type="similarity">
    <text evidence="3">Belongs to the CTU2/NCS2 family.</text>
</comment>
<dbReference type="InterPro" id="IPR010358">
    <property type="entry name" value="BRE"/>
</dbReference>
<dbReference type="Gene3D" id="3.40.50.620">
    <property type="entry name" value="HUPs"/>
    <property type="match status" value="1"/>
</dbReference>
<dbReference type="GO" id="GO:0016779">
    <property type="term" value="F:nucleotidyltransferase activity"/>
    <property type="evidence" value="ECO:0007669"/>
    <property type="project" value="UniProtKB-UniRule"/>
</dbReference>
<dbReference type="HAMAP" id="MF_03054">
    <property type="entry name" value="CTU2"/>
    <property type="match status" value="1"/>
</dbReference>
<accession>A0A9P7ZXK1</accession>
<evidence type="ECO:0000256" key="3">
    <source>
        <dbReference type="HAMAP-Rule" id="MF_03054"/>
    </source>
</evidence>